<dbReference type="SMART" id="SM00304">
    <property type="entry name" value="HAMP"/>
    <property type="match status" value="2"/>
</dbReference>
<sequence length="561" mass="59815">MSWKFTLGARMALPVLLMALGLIILAGVALTRQHQSMLEERETLIKDQVNAALSILEGYYARIKQGEMSDEQAKKEATQVIRSISFGDNNYIFVNDRDARGVINRGAPQAEGKDFSQAKDARGFAHVRAMVERTQGGRSALIEYYWPRPGSQKEVRKLAYVTPFAPWGWIVGAGVYMDDLEGAMLSQTLALLGVGGLILALAGAASFVVVRSVSSPLRRMTAAMTQLAQGSLEVSIEGGERGDEIGAMGQALEVFRDNAQSNRRLQDEARAAEQRTLVERRQARVTLADTFDAQVGEILAGLSAAAEELDRTAQAMSDTAHMTQERTTEVNRALRDTSANVQAVASASEEMTASINEISSQVTRSTAVVGEAVALARETNTSVRALSDAAERIGQVVTLITDVASQTNLLALNATIEAARAGDAGKGFAVVAGEVKALANQTSKATDEIARQITDIQAQTGQSVQVLERITRAIAQVNDISASIAAAIEQQGAATHEISRAIQQASTGTHHVAHNAEGLQQAADISGTSAKDVRAAAGLLAHKANDLRGRVSGFVAELRRD</sequence>
<dbReference type="InterPro" id="IPR004089">
    <property type="entry name" value="MCPsignal_dom"/>
</dbReference>
<dbReference type="HOGENOM" id="CLU_000445_107_21_5"/>
<dbReference type="SMART" id="SM00283">
    <property type="entry name" value="MA"/>
    <property type="match status" value="1"/>
</dbReference>
<evidence type="ECO:0000256" key="6">
    <source>
        <dbReference type="ARBA" id="ARBA00023136"/>
    </source>
</evidence>
<dbReference type="CDD" id="cd18774">
    <property type="entry name" value="PDC2_HK_sensor"/>
    <property type="match status" value="1"/>
</dbReference>
<dbReference type="EMBL" id="HE663493">
    <property type="protein sequence ID" value="CCG09495.1"/>
    <property type="molecule type" value="Genomic_DNA"/>
</dbReference>
<dbReference type="InterPro" id="IPR033480">
    <property type="entry name" value="sCache_2"/>
</dbReference>
<comment type="similarity">
    <text evidence="8">Belongs to the methyl-accepting chemotaxis (MCP) protein family.</text>
</comment>
<evidence type="ECO:0000313" key="15">
    <source>
        <dbReference type="Proteomes" id="UP000033220"/>
    </source>
</evidence>
<evidence type="ECO:0000256" key="4">
    <source>
        <dbReference type="ARBA" id="ARBA00022692"/>
    </source>
</evidence>
<dbReference type="STRING" id="1150469.RSPPHO_02869"/>
<dbReference type="PROSITE" id="PS50192">
    <property type="entry name" value="T_SNARE"/>
    <property type="match status" value="1"/>
</dbReference>
<dbReference type="PANTHER" id="PTHR32089">
    <property type="entry name" value="METHYL-ACCEPTING CHEMOTAXIS PROTEIN MCPB"/>
    <property type="match status" value="1"/>
</dbReference>
<dbReference type="Pfam" id="PF00015">
    <property type="entry name" value="MCPsignal"/>
    <property type="match status" value="1"/>
</dbReference>
<evidence type="ECO:0000259" key="12">
    <source>
        <dbReference type="PROSITE" id="PS50192"/>
    </source>
</evidence>
<dbReference type="InterPro" id="IPR000727">
    <property type="entry name" value="T_SNARE_dom"/>
</dbReference>
<evidence type="ECO:0000256" key="10">
    <source>
        <dbReference type="SAM" id="Phobius"/>
    </source>
</evidence>
<feature type="transmembrane region" description="Helical" evidence="10">
    <location>
        <begin position="12"/>
        <end position="31"/>
    </location>
</feature>
<feature type="domain" description="HAMP" evidence="13">
    <location>
        <begin position="211"/>
        <end position="264"/>
    </location>
</feature>
<evidence type="ECO:0000256" key="8">
    <source>
        <dbReference type="ARBA" id="ARBA00029447"/>
    </source>
</evidence>
<comment type="subcellular location">
    <subcellularLocation>
        <location evidence="1">Cell inner membrane</location>
        <topology evidence="1">Multi-pass membrane protein</topology>
    </subcellularLocation>
</comment>
<dbReference type="KEGG" id="rpm:RSPPHO_02869"/>
<reference evidence="14 15" key="1">
    <citation type="submission" date="2012-02" db="EMBL/GenBank/DDBJ databases">
        <title>Shotgun genome sequence of Phaeospirillum photometricum DSM 122.</title>
        <authorList>
            <person name="Duquesne K."/>
            <person name="Sturgis J."/>
        </authorList>
    </citation>
    <scope>NUCLEOTIDE SEQUENCE [LARGE SCALE GENOMIC DNA]</scope>
    <source>
        <strain evidence="15">DSM122</strain>
    </source>
</reference>
<dbReference type="GO" id="GO:0007165">
    <property type="term" value="P:signal transduction"/>
    <property type="evidence" value="ECO:0007669"/>
    <property type="project" value="UniProtKB-KW"/>
</dbReference>
<dbReference type="Gene3D" id="1.10.287.950">
    <property type="entry name" value="Methyl-accepting chemotaxis protein"/>
    <property type="match status" value="1"/>
</dbReference>
<dbReference type="Proteomes" id="UP000033220">
    <property type="component" value="Chromosome DSM 122"/>
</dbReference>
<accession>H6SPH0</accession>
<evidence type="ECO:0000256" key="5">
    <source>
        <dbReference type="ARBA" id="ARBA00022989"/>
    </source>
</evidence>
<keyword evidence="3" id="KW-0997">Cell inner membrane</keyword>
<evidence type="ECO:0000259" key="13">
    <source>
        <dbReference type="PROSITE" id="PS50885"/>
    </source>
</evidence>
<protein>
    <submittedName>
        <fullName evidence="14">Methyl-accepting chemotaxis sensory transducer</fullName>
    </submittedName>
</protein>
<gene>
    <name evidence="14" type="ORF">RSPPHO_02869</name>
</gene>
<dbReference type="PATRIC" id="fig|1150469.3.peg.3242"/>
<evidence type="ECO:0000256" key="7">
    <source>
        <dbReference type="ARBA" id="ARBA00023224"/>
    </source>
</evidence>
<keyword evidence="7 9" id="KW-0807">Transducer</keyword>
<keyword evidence="2" id="KW-1003">Cell membrane</keyword>
<keyword evidence="6 10" id="KW-0472">Membrane</keyword>
<feature type="domain" description="Methyl-accepting transducer" evidence="11">
    <location>
        <begin position="305"/>
        <end position="541"/>
    </location>
</feature>
<dbReference type="CDD" id="cd06225">
    <property type="entry name" value="HAMP"/>
    <property type="match status" value="1"/>
</dbReference>
<evidence type="ECO:0000256" key="1">
    <source>
        <dbReference type="ARBA" id="ARBA00004429"/>
    </source>
</evidence>
<dbReference type="PANTHER" id="PTHR32089:SF112">
    <property type="entry name" value="LYSOZYME-LIKE PROTEIN-RELATED"/>
    <property type="match status" value="1"/>
</dbReference>
<feature type="transmembrane region" description="Helical" evidence="10">
    <location>
        <begin position="189"/>
        <end position="210"/>
    </location>
</feature>
<evidence type="ECO:0000256" key="9">
    <source>
        <dbReference type="PROSITE-ProRule" id="PRU00284"/>
    </source>
</evidence>
<name>H6SPH0_PARPM</name>
<dbReference type="Gene3D" id="6.10.340.10">
    <property type="match status" value="1"/>
</dbReference>
<dbReference type="Pfam" id="PF00672">
    <property type="entry name" value="HAMP"/>
    <property type="match status" value="1"/>
</dbReference>
<dbReference type="PROSITE" id="PS50885">
    <property type="entry name" value="HAMP"/>
    <property type="match status" value="1"/>
</dbReference>
<dbReference type="PROSITE" id="PS50111">
    <property type="entry name" value="CHEMOTAXIS_TRANSDUC_2"/>
    <property type="match status" value="1"/>
</dbReference>
<dbReference type="SMART" id="SM01049">
    <property type="entry name" value="Cache_2"/>
    <property type="match status" value="1"/>
</dbReference>
<evidence type="ECO:0000259" key="11">
    <source>
        <dbReference type="PROSITE" id="PS50111"/>
    </source>
</evidence>
<dbReference type="Pfam" id="PF17200">
    <property type="entry name" value="sCache_2"/>
    <property type="match status" value="1"/>
</dbReference>
<proteinExistence type="inferred from homology"/>
<keyword evidence="4 10" id="KW-0812">Transmembrane</keyword>
<evidence type="ECO:0000256" key="3">
    <source>
        <dbReference type="ARBA" id="ARBA00022519"/>
    </source>
</evidence>
<dbReference type="InterPro" id="IPR003660">
    <property type="entry name" value="HAMP_dom"/>
</dbReference>
<feature type="domain" description="T-SNARE coiled-coil homology" evidence="12">
    <location>
        <begin position="457"/>
        <end position="519"/>
    </location>
</feature>
<dbReference type="AlphaFoldDB" id="H6SPH0"/>
<dbReference type="SUPFAM" id="SSF58104">
    <property type="entry name" value="Methyl-accepting chemotaxis protein (MCP) signaling domain"/>
    <property type="match status" value="1"/>
</dbReference>
<evidence type="ECO:0000313" key="14">
    <source>
        <dbReference type="EMBL" id="CCG09495.1"/>
    </source>
</evidence>
<feature type="transmembrane region" description="Helical" evidence="10">
    <location>
        <begin position="158"/>
        <end position="177"/>
    </location>
</feature>
<evidence type="ECO:0000256" key="2">
    <source>
        <dbReference type="ARBA" id="ARBA00022475"/>
    </source>
</evidence>
<dbReference type="eggNOG" id="COG0840">
    <property type="taxonomic scope" value="Bacteria"/>
</dbReference>
<keyword evidence="15" id="KW-1185">Reference proteome</keyword>
<keyword evidence="5 10" id="KW-1133">Transmembrane helix</keyword>
<organism evidence="14 15">
    <name type="scientific">Pararhodospirillum photometricum DSM 122</name>
    <dbReference type="NCBI Taxonomy" id="1150469"/>
    <lineage>
        <taxon>Bacteria</taxon>
        <taxon>Pseudomonadati</taxon>
        <taxon>Pseudomonadota</taxon>
        <taxon>Alphaproteobacteria</taxon>
        <taxon>Rhodospirillales</taxon>
        <taxon>Rhodospirillaceae</taxon>
        <taxon>Pararhodospirillum</taxon>
    </lineage>
</organism>
<dbReference type="GO" id="GO:0005886">
    <property type="term" value="C:plasma membrane"/>
    <property type="evidence" value="ECO:0007669"/>
    <property type="project" value="UniProtKB-SubCell"/>
</dbReference>
<dbReference type="OrthoDB" id="7260004at2"/>
<dbReference type="Gene3D" id="3.30.450.20">
    <property type="entry name" value="PAS domain"/>
    <property type="match status" value="1"/>
</dbReference>